<protein>
    <submittedName>
        <fullName evidence="3">Sporulation related domain-containing protein</fullName>
    </submittedName>
</protein>
<feature type="domain" description="SPOR" evidence="2">
    <location>
        <begin position="233"/>
        <end position="318"/>
    </location>
</feature>
<feature type="transmembrane region" description="Helical" evidence="1">
    <location>
        <begin position="27"/>
        <end position="48"/>
    </location>
</feature>
<dbReference type="InterPro" id="IPR007730">
    <property type="entry name" value="SPOR-like_dom"/>
</dbReference>
<dbReference type="InterPro" id="IPR036680">
    <property type="entry name" value="SPOR-like_sf"/>
</dbReference>
<dbReference type="OrthoDB" id="8479416at2"/>
<keyword evidence="1" id="KW-1133">Transmembrane helix</keyword>
<keyword evidence="1" id="KW-0812">Transmembrane</keyword>
<dbReference type="Pfam" id="PF05036">
    <property type="entry name" value="SPOR"/>
    <property type="match status" value="1"/>
</dbReference>
<evidence type="ECO:0000313" key="4">
    <source>
        <dbReference type="Proteomes" id="UP000236742"/>
    </source>
</evidence>
<reference evidence="4" key="1">
    <citation type="submission" date="2016-10" db="EMBL/GenBank/DDBJ databases">
        <authorList>
            <person name="Varghese N."/>
            <person name="Submissions S."/>
        </authorList>
    </citation>
    <scope>NUCLEOTIDE SEQUENCE [LARGE SCALE GENOMIC DNA]</scope>
    <source>
        <strain evidence="4">DSM 23413</strain>
    </source>
</reference>
<dbReference type="PROSITE" id="PS51724">
    <property type="entry name" value="SPOR"/>
    <property type="match status" value="1"/>
</dbReference>
<accession>A0A1H5XYK3</accession>
<keyword evidence="4" id="KW-1185">Reference proteome</keyword>
<dbReference type="GO" id="GO:0042834">
    <property type="term" value="F:peptidoglycan binding"/>
    <property type="evidence" value="ECO:0007669"/>
    <property type="project" value="InterPro"/>
</dbReference>
<dbReference type="EMBL" id="FNVD01000013">
    <property type="protein sequence ID" value="SEG16748.1"/>
    <property type="molecule type" value="Genomic_DNA"/>
</dbReference>
<organism evidence="3 4">
    <name type="scientific">Jhaorihella thermophila</name>
    <dbReference type="NCBI Taxonomy" id="488547"/>
    <lineage>
        <taxon>Bacteria</taxon>
        <taxon>Pseudomonadati</taxon>
        <taxon>Pseudomonadota</taxon>
        <taxon>Alphaproteobacteria</taxon>
        <taxon>Rhodobacterales</taxon>
        <taxon>Paracoccaceae</taxon>
        <taxon>Jhaorihella</taxon>
    </lineage>
</organism>
<name>A0A1H5XYK3_9RHOB</name>
<evidence type="ECO:0000313" key="3">
    <source>
        <dbReference type="EMBL" id="SEG16748.1"/>
    </source>
</evidence>
<dbReference type="RefSeq" id="WP_104008777.1">
    <property type="nucleotide sequence ID" value="NZ_FNVD01000013.1"/>
</dbReference>
<evidence type="ECO:0000259" key="2">
    <source>
        <dbReference type="PROSITE" id="PS51724"/>
    </source>
</evidence>
<keyword evidence="1" id="KW-0472">Membrane</keyword>
<dbReference type="Gene3D" id="3.30.70.1070">
    <property type="entry name" value="Sporulation related repeat"/>
    <property type="match status" value="1"/>
</dbReference>
<dbReference type="AlphaFoldDB" id="A0A1H5XYK3"/>
<proteinExistence type="predicted"/>
<dbReference type="Proteomes" id="UP000236742">
    <property type="component" value="Unassembled WGS sequence"/>
</dbReference>
<evidence type="ECO:0000256" key="1">
    <source>
        <dbReference type="SAM" id="Phobius"/>
    </source>
</evidence>
<gene>
    <name evidence="3" type="ORF">SAMN05421751_11368</name>
</gene>
<sequence length="318" mass="33393">MADIDYPGNYGPQDGSPESDGNAVGNLISIAGALTSLALVVGIGVWGYKLMMRDVSGVPVVRALEGPMRVQPKDPGGEAADYQGLAVNRIAAEGAAAEPPERVVLAPRPVALTDEDLPEAKLSPVAAEAPASAQTMSDAEVAQLVDELTGKVKPIKVSARIEHPAPLADGTGAKRVAARVVASPASEPRPAVLDAPGVKLSLRPMARPARKVPVETRVAVKEPEVALDVDPASLPKGTRLVQLGAYLSAEMAREAWGRFEARFGDYMAGKRRVVEQASSGGRTFYRLRVMGFEDLADSRRFCAALVAEGADCVPVTVR</sequence>